<dbReference type="SUPFAM" id="SSF52540">
    <property type="entry name" value="P-loop containing nucleoside triphosphate hydrolases"/>
    <property type="match status" value="1"/>
</dbReference>
<dbReference type="Pfam" id="PF11907">
    <property type="entry name" value="DUF3427"/>
    <property type="match status" value="1"/>
</dbReference>
<evidence type="ECO:0000259" key="1">
    <source>
        <dbReference type="PROSITE" id="PS51192"/>
    </source>
</evidence>
<dbReference type="Pfam" id="PF13091">
    <property type="entry name" value="PLDc_2"/>
    <property type="match status" value="1"/>
</dbReference>
<dbReference type="CDD" id="cd09204">
    <property type="entry name" value="PLDc_N_DEXD_b2"/>
    <property type="match status" value="1"/>
</dbReference>
<dbReference type="Gene3D" id="3.30.870.10">
    <property type="entry name" value="Endonuclease Chain A"/>
    <property type="match status" value="1"/>
</dbReference>
<dbReference type="SMART" id="SM00487">
    <property type="entry name" value="DEXDc"/>
    <property type="match status" value="1"/>
</dbReference>
<feature type="domain" description="Helicase C-terminal" evidence="2">
    <location>
        <begin position="416"/>
        <end position="580"/>
    </location>
</feature>
<evidence type="ECO:0000259" key="2">
    <source>
        <dbReference type="PROSITE" id="PS51194"/>
    </source>
</evidence>
<dbReference type="Pfam" id="PF26350">
    <property type="entry name" value="DUF8090"/>
    <property type="match status" value="1"/>
</dbReference>
<dbReference type="PROSITE" id="PS51194">
    <property type="entry name" value="HELICASE_CTER"/>
    <property type="match status" value="1"/>
</dbReference>
<protein>
    <submittedName>
        <fullName evidence="3">DNA/RNA helicase of DEAD/DEAH box family</fullName>
    </submittedName>
</protein>
<name>A0A1R4K5I8_9LACT</name>
<dbReference type="PANTHER" id="PTHR47396:SF1">
    <property type="entry name" value="ATP-DEPENDENT HELICASE IRC3-RELATED"/>
    <property type="match status" value="1"/>
</dbReference>
<dbReference type="AlphaFoldDB" id="A0A1R4K5I8"/>
<dbReference type="SUPFAM" id="SSF56024">
    <property type="entry name" value="Phospholipase D/nuclease"/>
    <property type="match status" value="1"/>
</dbReference>
<dbReference type="InterPro" id="IPR050742">
    <property type="entry name" value="Helicase_Restrict-Modif_Enz"/>
</dbReference>
<dbReference type="PANTHER" id="PTHR47396">
    <property type="entry name" value="TYPE I RESTRICTION ENZYME ECOKI R PROTEIN"/>
    <property type="match status" value="1"/>
</dbReference>
<dbReference type="PROSITE" id="PS51192">
    <property type="entry name" value="HELICASE_ATP_BIND_1"/>
    <property type="match status" value="1"/>
</dbReference>
<keyword evidence="3" id="KW-0067">ATP-binding</keyword>
<keyword evidence="3" id="KW-0347">Helicase</keyword>
<dbReference type="EMBL" id="FUKW01000113">
    <property type="protein sequence ID" value="SJN39630.1"/>
    <property type="molecule type" value="Genomic_DNA"/>
</dbReference>
<keyword evidence="3" id="KW-0547">Nucleotide-binding</keyword>
<reference evidence="3 4" key="1">
    <citation type="submission" date="2017-02" db="EMBL/GenBank/DDBJ databases">
        <authorList>
            <person name="Peterson S.W."/>
        </authorList>
    </citation>
    <scope>NUCLEOTIDE SEQUENCE [LARGE SCALE GENOMIC DNA]</scope>
    <source>
        <strain evidence="3 4">42ea</strain>
    </source>
</reference>
<dbReference type="InterPro" id="IPR058403">
    <property type="entry name" value="DUF8090"/>
</dbReference>
<dbReference type="Pfam" id="PF04851">
    <property type="entry name" value="ResIII"/>
    <property type="match status" value="1"/>
</dbReference>
<dbReference type="GO" id="GO:0004386">
    <property type="term" value="F:helicase activity"/>
    <property type="evidence" value="ECO:0007669"/>
    <property type="project" value="UniProtKB-KW"/>
</dbReference>
<dbReference type="GO" id="GO:0005524">
    <property type="term" value="F:ATP binding"/>
    <property type="evidence" value="ECO:0007669"/>
    <property type="project" value="InterPro"/>
</dbReference>
<dbReference type="InterPro" id="IPR021835">
    <property type="entry name" value="DUF3427"/>
</dbReference>
<dbReference type="Proteomes" id="UP000195611">
    <property type="component" value="Unassembled WGS sequence"/>
</dbReference>
<feature type="domain" description="Helicase ATP-binding" evidence="1">
    <location>
        <begin position="231"/>
        <end position="383"/>
    </location>
</feature>
<gene>
    <name evidence="3" type="ORF">FM115_08260</name>
</gene>
<dbReference type="CDD" id="cd18032">
    <property type="entry name" value="DEXHc_RE_I_III_res"/>
    <property type="match status" value="1"/>
</dbReference>
<keyword evidence="3" id="KW-0378">Hydrolase</keyword>
<dbReference type="InterPro" id="IPR027417">
    <property type="entry name" value="P-loop_NTPase"/>
</dbReference>
<dbReference type="Pfam" id="PF00271">
    <property type="entry name" value="Helicase_C"/>
    <property type="match status" value="1"/>
</dbReference>
<dbReference type="CDD" id="cd18799">
    <property type="entry name" value="SF2_C_EcoAI-like"/>
    <property type="match status" value="1"/>
</dbReference>
<dbReference type="GO" id="GO:0003677">
    <property type="term" value="F:DNA binding"/>
    <property type="evidence" value="ECO:0007669"/>
    <property type="project" value="InterPro"/>
</dbReference>
<dbReference type="Gene3D" id="3.40.50.300">
    <property type="entry name" value="P-loop containing nucleotide triphosphate hydrolases"/>
    <property type="match status" value="2"/>
</dbReference>
<dbReference type="SMART" id="SM00490">
    <property type="entry name" value="HELICc"/>
    <property type="match status" value="1"/>
</dbReference>
<dbReference type="InterPro" id="IPR006935">
    <property type="entry name" value="Helicase/UvrB_N"/>
</dbReference>
<evidence type="ECO:0000313" key="4">
    <source>
        <dbReference type="Proteomes" id="UP000195611"/>
    </source>
</evidence>
<dbReference type="InterPro" id="IPR025202">
    <property type="entry name" value="PLD-like_dom"/>
</dbReference>
<dbReference type="InterPro" id="IPR014001">
    <property type="entry name" value="Helicase_ATP-bd"/>
</dbReference>
<dbReference type="GO" id="GO:0016787">
    <property type="term" value="F:hydrolase activity"/>
    <property type="evidence" value="ECO:0007669"/>
    <property type="project" value="InterPro"/>
</dbReference>
<proteinExistence type="predicted"/>
<evidence type="ECO:0000313" key="3">
    <source>
        <dbReference type="EMBL" id="SJN39630.1"/>
    </source>
</evidence>
<dbReference type="InterPro" id="IPR001650">
    <property type="entry name" value="Helicase_C-like"/>
</dbReference>
<dbReference type="RefSeq" id="WP_087059168.1">
    <property type="nucleotide sequence ID" value="NZ_FUKW01000113.1"/>
</dbReference>
<accession>A0A1R4K5I8</accession>
<organism evidence="3 4">
    <name type="scientific">Marinilactibacillus psychrotolerans 42ea</name>
    <dbReference type="NCBI Taxonomy" id="1255609"/>
    <lineage>
        <taxon>Bacteria</taxon>
        <taxon>Bacillati</taxon>
        <taxon>Bacillota</taxon>
        <taxon>Bacilli</taxon>
        <taxon>Lactobacillales</taxon>
        <taxon>Carnobacteriaceae</taxon>
        <taxon>Marinilactibacillus</taxon>
    </lineage>
</organism>
<sequence length="956" mass="110637">MTEQLEQSLKKAFIDQTIQGSHFDPKIIINNASQQQFMLNVLQEELETCKEFFFSVAFLTQDGLAALKTQLADLNRKGVKGRVLTSVYLAFNQPEVFEDLLKIPNVEVKISSKKGFHSKGYLFKQAEYHSFIIGSSNLTMSALKINYEWNVRLTSYDHGEMIQEIGLHMEQEWLEAEALTVEWIEHYKQNYQKPVYIKELKKADRDTLVESDGTYITPNKMQEEALVNLEQLRATGANRGLVISATGTGKTYLSAFDVQKVRPKRVLFVVHREQILNKAKQDYQKVLGGKSEEYGILSGHRKETDAKYVFATIQTLSKESILTQFDPSHFDYILIDEVHKAGAESYHRVIDYFKPKFLLGMTATPERTDNFNIFELFDYNIAYEIRLQKALEADLIAPFNYFGVTDYERDGELITETTDLRYLVEEERVNYLIEKIGYYGCSGNIPKGLVFCSSRKEAELLSAEFNNRNIPSSYLAGTHSLAERELEIERLENGELNYIFTVDIFNEGIDIPKINQVVMLRNTLSNIIFIQQLGRGLRKHESKEFVNVIDFIGNYKNNYMIPMALSGDVSRNKNNLRKDTFDTHYISGVSTINFEEIAREQIYSSINQVAVDSMIELKKSYELLKNRLGRIPYLRDFEEQQTLDPVLIAGKKHNYYGFLAAIKESEREITKKPSDYLTFVTRELLTGIRRHELILMLKLINEPNKLFTIAELKQFFYDRGLLNDEETINSVISTLDLSFFTGQEAKVYKGSEIIEFQGEGIGLTAEFKEALKNEYFVKLMKDTLITGKLKSKQFDQTTSLTRFQKYRRKDVIRLLNWEKQMINQNIGGYTDFKDQFVIFVTLEKGDDFAGAQMAYEDELLDASTMKWFTKAPRTLNSPEVIKLKNRDNYDIHVFVKKSDDEGSDFYYLGKVEPKLDTITQLEKPDSKGHMKKVVEMQLGFLQPIETRLYRYLQLKS</sequence>
<dbReference type="GO" id="GO:0005829">
    <property type="term" value="C:cytosol"/>
    <property type="evidence" value="ECO:0007669"/>
    <property type="project" value="TreeGrafter"/>
</dbReference>